<comment type="subcellular location">
    <subcellularLocation>
        <location evidence="1">Cell inner membrane</location>
        <topology evidence="1">Multi-pass membrane protein</topology>
    </subcellularLocation>
</comment>
<dbReference type="STRING" id="523849.OCC_01012"/>
<reference evidence="10 11" key="1">
    <citation type="journal article" date="2012" name="J. Bacteriol.">
        <title>Genome sequence of the model hyperthermophilic archaeon Thermococcus litoralis NS-C.</title>
        <authorList>
            <person name="Gardner A.F."/>
            <person name="Kumar S."/>
            <person name="Perler F.B."/>
        </authorList>
    </citation>
    <scope>NUCLEOTIDE SEQUENCE [LARGE SCALE GENOMIC DNA]</scope>
    <source>
        <strain evidence="11">ATCC 51850 / DSM 5473 / JCM 8560 / NS-C</strain>
    </source>
</reference>
<keyword evidence="4" id="KW-0997">Cell inner membrane</keyword>
<dbReference type="PANTHER" id="PTHR35011:SF4">
    <property type="entry name" value="SLL1102 PROTEIN"/>
    <property type="match status" value="1"/>
</dbReference>
<dbReference type="HOGENOM" id="CLU_086356_2_1_2"/>
<dbReference type="InterPro" id="IPR055348">
    <property type="entry name" value="DctQ"/>
</dbReference>
<keyword evidence="11" id="KW-1185">Reference proteome</keyword>
<accession>H3ZL89</accession>
<keyword evidence="2" id="KW-0813">Transport</keyword>
<evidence type="ECO:0000256" key="6">
    <source>
        <dbReference type="ARBA" id="ARBA00022989"/>
    </source>
</evidence>
<name>H3ZL89_THELN</name>
<dbReference type="GeneID" id="16550456"/>
<dbReference type="EMBL" id="CP006670">
    <property type="protein sequence ID" value="EHR79292.1"/>
    <property type="molecule type" value="Genomic_DNA"/>
</dbReference>
<evidence type="ECO:0000313" key="11">
    <source>
        <dbReference type="Proteomes" id="UP000015502"/>
    </source>
</evidence>
<keyword evidence="5 8" id="KW-0812">Transmembrane</keyword>
<dbReference type="Proteomes" id="UP000015502">
    <property type="component" value="Chromosome"/>
</dbReference>
<evidence type="ECO:0000256" key="4">
    <source>
        <dbReference type="ARBA" id="ARBA00022519"/>
    </source>
</evidence>
<evidence type="ECO:0000313" key="10">
    <source>
        <dbReference type="EMBL" id="EHR79292.1"/>
    </source>
</evidence>
<dbReference type="AlphaFoldDB" id="H3ZL89"/>
<keyword evidence="3" id="KW-1003">Cell membrane</keyword>
<dbReference type="PANTHER" id="PTHR35011">
    <property type="entry name" value="2,3-DIKETO-L-GULONATE TRAP TRANSPORTER SMALL PERMEASE PROTEIN YIAM"/>
    <property type="match status" value="1"/>
</dbReference>
<feature type="domain" description="Tripartite ATP-independent periplasmic transporters DctQ component" evidence="9">
    <location>
        <begin position="22"/>
        <end position="157"/>
    </location>
</feature>
<evidence type="ECO:0000256" key="2">
    <source>
        <dbReference type="ARBA" id="ARBA00022448"/>
    </source>
</evidence>
<dbReference type="InterPro" id="IPR007387">
    <property type="entry name" value="TRAP_DctQ"/>
</dbReference>
<evidence type="ECO:0000256" key="7">
    <source>
        <dbReference type="ARBA" id="ARBA00023136"/>
    </source>
</evidence>
<dbReference type="RefSeq" id="WP_004067130.1">
    <property type="nucleotide sequence ID" value="NC_022084.1"/>
</dbReference>
<dbReference type="KEGG" id="tlt:OCC_01012"/>
<evidence type="ECO:0000256" key="3">
    <source>
        <dbReference type="ARBA" id="ARBA00022475"/>
    </source>
</evidence>
<dbReference type="GO" id="GO:0005886">
    <property type="term" value="C:plasma membrane"/>
    <property type="evidence" value="ECO:0007669"/>
    <property type="project" value="UniProtKB-SubCell"/>
</dbReference>
<evidence type="ECO:0000256" key="1">
    <source>
        <dbReference type="ARBA" id="ARBA00004429"/>
    </source>
</evidence>
<feature type="transmembrane region" description="Helical" evidence="8">
    <location>
        <begin position="85"/>
        <end position="110"/>
    </location>
</feature>
<feature type="transmembrane region" description="Helical" evidence="8">
    <location>
        <begin position="12"/>
        <end position="31"/>
    </location>
</feature>
<keyword evidence="6 8" id="KW-1133">Transmembrane helix</keyword>
<keyword evidence="7 8" id="KW-0472">Membrane</keyword>
<evidence type="ECO:0000256" key="8">
    <source>
        <dbReference type="SAM" id="Phobius"/>
    </source>
</evidence>
<feature type="transmembrane region" description="Helical" evidence="8">
    <location>
        <begin position="130"/>
        <end position="153"/>
    </location>
</feature>
<gene>
    <name evidence="10" type="ORF">OCC_01012</name>
</gene>
<evidence type="ECO:0000256" key="5">
    <source>
        <dbReference type="ARBA" id="ARBA00022692"/>
    </source>
</evidence>
<dbReference type="Pfam" id="PF04290">
    <property type="entry name" value="DctQ"/>
    <property type="match status" value="1"/>
</dbReference>
<sequence length="165" mass="18789">MDPISRLNSKLSFFIMYSTLLITFVVVYEVATRYFLNMADSRAIFVSVWLYGILFTLGGAYTLHEGGHVSVDIVYRKVPERVRKVLDIIDIGVVMVSGIILILVGAPIAWRSFMIREVDSSLGIVFAPPIWWFKWVAVISVVLITLQTIPMLLEKIKQWEVNQHG</sequence>
<feature type="transmembrane region" description="Helical" evidence="8">
    <location>
        <begin position="43"/>
        <end position="64"/>
    </location>
</feature>
<evidence type="ECO:0000259" key="9">
    <source>
        <dbReference type="Pfam" id="PF04290"/>
    </source>
</evidence>
<dbReference type="PaxDb" id="523849-OCC_01012"/>
<proteinExistence type="predicted"/>
<organism evidence="10 11">
    <name type="scientific">Thermococcus litoralis (strain ATCC 51850 / DSM 5473 / JCM 8560 / NS-C)</name>
    <dbReference type="NCBI Taxonomy" id="523849"/>
    <lineage>
        <taxon>Archaea</taxon>
        <taxon>Methanobacteriati</taxon>
        <taxon>Methanobacteriota</taxon>
        <taxon>Thermococci</taxon>
        <taxon>Thermococcales</taxon>
        <taxon>Thermococcaceae</taxon>
        <taxon>Thermococcus</taxon>
    </lineage>
</organism>
<protein>
    <submittedName>
        <fullName evidence="10">C4-dicarboxylate ABC transporter permease</fullName>
    </submittedName>
</protein>